<evidence type="ECO:0000313" key="4">
    <source>
        <dbReference type="EMBL" id="KAH3839133.1"/>
    </source>
</evidence>
<dbReference type="InterPro" id="IPR001073">
    <property type="entry name" value="C1q_dom"/>
</dbReference>
<evidence type="ECO:0000313" key="5">
    <source>
        <dbReference type="Proteomes" id="UP000828390"/>
    </source>
</evidence>
<dbReference type="PANTHER" id="PTHR15427">
    <property type="entry name" value="EMILIN ELASTIN MICROFIBRIL INTERFACE-LOCATED PROTEIN ELASTIN MICROFIBRIL INTERFACER"/>
    <property type="match status" value="1"/>
</dbReference>
<comment type="subcellular location">
    <subcellularLocation>
        <location evidence="1">Secreted</location>
    </subcellularLocation>
</comment>
<feature type="domain" description="C1q" evidence="3">
    <location>
        <begin position="17"/>
        <end position="152"/>
    </location>
</feature>
<name>A0A9D4KGK4_DREPO</name>
<proteinExistence type="predicted"/>
<dbReference type="SMART" id="SM00110">
    <property type="entry name" value="C1Q"/>
    <property type="match status" value="1"/>
</dbReference>
<reference evidence="4" key="2">
    <citation type="submission" date="2020-11" db="EMBL/GenBank/DDBJ databases">
        <authorList>
            <person name="McCartney M.A."/>
            <person name="Auch B."/>
            <person name="Kono T."/>
            <person name="Mallez S."/>
            <person name="Becker A."/>
            <person name="Gohl D.M."/>
            <person name="Silverstein K.A.T."/>
            <person name="Koren S."/>
            <person name="Bechman K.B."/>
            <person name="Herman A."/>
            <person name="Abrahante J.E."/>
            <person name="Garbe J."/>
        </authorList>
    </citation>
    <scope>NUCLEOTIDE SEQUENCE</scope>
    <source>
        <strain evidence="4">Duluth1</strain>
        <tissue evidence="4">Whole animal</tissue>
    </source>
</reference>
<comment type="caution">
    <text evidence="4">The sequence shown here is derived from an EMBL/GenBank/DDBJ whole genome shotgun (WGS) entry which is preliminary data.</text>
</comment>
<gene>
    <name evidence="4" type="ORF">DPMN_112557</name>
</gene>
<dbReference type="PANTHER" id="PTHR15427:SF33">
    <property type="entry name" value="COLLAGEN IV NC1 DOMAIN-CONTAINING PROTEIN"/>
    <property type="match status" value="1"/>
</dbReference>
<evidence type="ECO:0000256" key="2">
    <source>
        <dbReference type="ARBA" id="ARBA00022525"/>
    </source>
</evidence>
<accession>A0A9D4KGK4</accession>
<reference evidence="4" key="1">
    <citation type="journal article" date="2019" name="bioRxiv">
        <title>The Genome of the Zebra Mussel, Dreissena polymorpha: A Resource for Invasive Species Research.</title>
        <authorList>
            <person name="McCartney M.A."/>
            <person name="Auch B."/>
            <person name="Kono T."/>
            <person name="Mallez S."/>
            <person name="Zhang Y."/>
            <person name="Obille A."/>
            <person name="Becker A."/>
            <person name="Abrahante J.E."/>
            <person name="Garbe J."/>
            <person name="Badalamenti J.P."/>
            <person name="Herman A."/>
            <person name="Mangelson H."/>
            <person name="Liachko I."/>
            <person name="Sullivan S."/>
            <person name="Sone E.D."/>
            <person name="Koren S."/>
            <person name="Silverstein K.A.T."/>
            <person name="Beckman K.B."/>
            <person name="Gohl D.M."/>
        </authorList>
    </citation>
    <scope>NUCLEOTIDE SEQUENCE</scope>
    <source>
        <strain evidence="4">Duluth1</strain>
        <tissue evidence="4">Whole animal</tissue>
    </source>
</reference>
<protein>
    <recommendedName>
        <fullName evidence="3">C1q domain-containing protein</fullName>
    </recommendedName>
</protein>
<dbReference type="Pfam" id="PF00386">
    <property type="entry name" value="C1q"/>
    <property type="match status" value="1"/>
</dbReference>
<dbReference type="Gene3D" id="2.60.120.40">
    <property type="match status" value="1"/>
</dbReference>
<dbReference type="Proteomes" id="UP000828390">
    <property type="component" value="Unassembled WGS sequence"/>
</dbReference>
<dbReference type="PROSITE" id="PS50871">
    <property type="entry name" value="C1Q"/>
    <property type="match status" value="1"/>
</dbReference>
<keyword evidence="2" id="KW-0964">Secreted</keyword>
<keyword evidence="5" id="KW-1185">Reference proteome</keyword>
<evidence type="ECO:0000256" key="1">
    <source>
        <dbReference type="ARBA" id="ARBA00004613"/>
    </source>
</evidence>
<dbReference type="GO" id="GO:0005581">
    <property type="term" value="C:collagen trimer"/>
    <property type="evidence" value="ECO:0007669"/>
    <property type="project" value="UniProtKB-KW"/>
</dbReference>
<dbReference type="PRINTS" id="PR00007">
    <property type="entry name" value="COMPLEMNTC1Q"/>
</dbReference>
<dbReference type="EMBL" id="JAIWYP010000004">
    <property type="protein sequence ID" value="KAH3839133.1"/>
    <property type="molecule type" value="Genomic_DNA"/>
</dbReference>
<dbReference type="InterPro" id="IPR050392">
    <property type="entry name" value="Collagen/C1q_domain"/>
</dbReference>
<sequence>MNTFIWLNVLGPSKRNPSVPEIAFFATISRHDLSNLGEEQVLLFDNVRYNVGNAYNGRHGSFTAPVDGTYVFHVTLACMTFLRDAQYAFLYVNDEAMYGFLLHNPLQSSQMLVYRLRVGDEVLVKNTYVGDAVYGFTWSTFSGFLLYAHSEAAIVG</sequence>
<organism evidence="4 5">
    <name type="scientific">Dreissena polymorpha</name>
    <name type="common">Zebra mussel</name>
    <name type="synonym">Mytilus polymorpha</name>
    <dbReference type="NCBI Taxonomy" id="45954"/>
    <lineage>
        <taxon>Eukaryota</taxon>
        <taxon>Metazoa</taxon>
        <taxon>Spiralia</taxon>
        <taxon>Lophotrochozoa</taxon>
        <taxon>Mollusca</taxon>
        <taxon>Bivalvia</taxon>
        <taxon>Autobranchia</taxon>
        <taxon>Heteroconchia</taxon>
        <taxon>Euheterodonta</taxon>
        <taxon>Imparidentia</taxon>
        <taxon>Neoheterodontei</taxon>
        <taxon>Myida</taxon>
        <taxon>Dreissenoidea</taxon>
        <taxon>Dreissenidae</taxon>
        <taxon>Dreissena</taxon>
    </lineage>
</organism>
<dbReference type="SUPFAM" id="SSF49842">
    <property type="entry name" value="TNF-like"/>
    <property type="match status" value="1"/>
</dbReference>
<evidence type="ECO:0000259" key="3">
    <source>
        <dbReference type="PROSITE" id="PS50871"/>
    </source>
</evidence>
<dbReference type="AlphaFoldDB" id="A0A9D4KGK4"/>
<dbReference type="InterPro" id="IPR008983">
    <property type="entry name" value="Tumour_necrosis_fac-like_dom"/>
</dbReference>